<dbReference type="AlphaFoldDB" id="A0A1I7FR22"/>
<dbReference type="RefSeq" id="WP_068839404.1">
    <property type="nucleotide sequence ID" value="NZ_BMXC01000001.1"/>
</dbReference>
<dbReference type="PANTHER" id="PTHR39624">
    <property type="entry name" value="PROTEIN INVOLVED IN RIMO-MEDIATED BETA-METHYLTHIOLATION OF RIBOSOMAL PROTEIN S12 YCAO"/>
    <property type="match status" value="1"/>
</dbReference>
<organism evidence="1 2">
    <name type="scientific">Pontibacter akesuensis</name>
    <dbReference type="NCBI Taxonomy" id="388950"/>
    <lineage>
        <taxon>Bacteria</taxon>
        <taxon>Pseudomonadati</taxon>
        <taxon>Bacteroidota</taxon>
        <taxon>Cytophagia</taxon>
        <taxon>Cytophagales</taxon>
        <taxon>Hymenobacteraceae</taxon>
        <taxon>Pontibacter</taxon>
    </lineage>
</organism>
<protein>
    <submittedName>
        <fullName evidence="1">Putative redox protein</fullName>
    </submittedName>
</protein>
<dbReference type="PANTHER" id="PTHR39624:SF2">
    <property type="entry name" value="OSMC-LIKE PROTEIN"/>
    <property type="match status" value="1"/>
</dbReference>
<dbReference type="SUPFAM" id="SSF82784">
    <property type="entry name" value="OsmC-like"/>
    <property type="match status" value="1"/>
</dbReference>
<gene>
    <name evidence="1" type="ORF">SAMN04487941_0408</name>
</gene>
<dbReference type="Gene3D" id="3.30.300.20">
    <property type="match status" value="1"/>
</dbReference>
<dbReference type="Pfam" id="PF02566">
    <property type="entry name" value="OsmC"/>
    <property type="match status" value="1"/>
</dbReference>
<dbReference type="Proteomes" id="UP000182491">
    <property type="component" value="Unassembled WGS sequence"/>
</dbReference>
<name>A0A1I7FR22_9BACT</name>
<sequence>MSGNELEGLVSVSANSATPMVARVKAGGQEMTIDETGVAQGVKLGPDPYDYILASLGACTVITLHMYAQRKGWPLEKAEVSLRHDRVHPNDCLNCADENAKLDRITKKLWLIGDLTPEQRVRLEKISSKCPIQKTLEAGISVQTVLEVS</sequence>
<keyword evidence="2" id="KW-1185">Reference proteome</keyword>
<dbReference type="OrthoDB" id="9791538at2"/>
<dbReference type="EMBL" id="FPCA01000001">
    <property type="protein sequence ID" value="SFU38672.1"/>
    <property type="molecule type" value="Genomic_DNA"/>
</dbReference>
<accession>A0A1I7FR22</accession>
<evidence type="ECO:0000313" key="1">
    <source>
        <dbReference type="EMBL" id="SFU38672.1"/>
    </source>
</evidence>
<evidence type="ECO:0000313" key="2">
    <source>
        <dbReference type="Proteomes" id="UP000182491"/>
    </source>
</evidence>
<reference evidence="2" key="1">
    <citation type="submission" date="2016-10" db="EMBL/GenBank/DDBJ databases">
        <authorList>
            <person name="Varghese N."/>
        </authorList>
    </citation>
    <scope>NUCLEOTIDE SEQUENCE [LARGE SCALE GENOMIC DNA]</scope>
    <source>
        <strain evidence="2">DSM 18820</strain>
    </source>
</reference>
<dbReference type="InterPro" id="IPR036102">
    <property type="entry name" value="OsmC/Ohrsf"/>
</dbReference>
<dbReference type="STRING" id="388950.GCA_001611675_03543"/>
<dbReference type="InterPro" id="IPR015946">
    <property type="entry name" value="KH_dom-like_a/b"/>
</dbReference>
<proteinExistence type="predicted"/>
<dbReference type="InterPro" id="IPR003718">
    <property type="entry name" value="OsmC/Ohr_fam"/>
</dbReference>